<accession>A0A0E9PN42</accession>
<evidence type="ECO:0000313" key="1">
    <source>
        <dbReference type="EMBL" id="JAH06061.1"/>
    </source>
</evidence>
<protein>
    <submittedName>
        <fullName evidence="1">Uncharacterized protein</fullName>
    </submittedName>
</protein>
<dbReference type="EMBL" id="GBXM01102516">
    <property type="protein sequence ID" value="JAH06061.1"/>
    <property type="molecule type" value="Transcribed_RNA"/>
</dbReference>
<sequence>MKASKSFCGCALHFICHSYSPRWCLKLGVVYASPSLFLALWY</sequence>
<reference evidence="1" key="1">
    <citation type="submission" date="2014-11" db="EMBL/GenBank/DDBJ databases">
        <authorList>
            <person name="Amaro Gonzalez C."/>
        </authorList>
    </citation>
    <scope>NUCLEOTIDE SEQUENCE</scope>
</reference>
<reference evidence="1" key="2">
    <citation type="journal article" date="2015" name="Fish Shellfish Immunol.">
        <title>Early steps in the European eel (Anguilla anguilla)-Vibrio vulnificus interaction in the gills: Role of the RtxA13 toxin.</title>
        <authorList>
            <person name="Callol A."/>
            <person name="Pajuelo D."/>
            <person name="Ebbesson L."/>
            <person name="Teles M."/>
            <person name="MacKenzie S."/>
            <person name="Amaro C."/>
        </authorList>
    </citation>
    <scope>NUCLEOTIDE SEQUENCE</scope>
</reference>
<name>A0A0E9PN42_ANGAN</name>
<proteinExistence type="predicted"/>
<organism evidence="1">
    <name type="scientific">Anguilla anguilla</name>
    <name type="common">European freshwater eel</name>
    <name type="synonym">Muraena anguilla</name>
    <dbReference type="NCBI Taxonomy" id="7936"/>
    <lineage>
        <taxon>Eukaryota</taxon>
        <taxon>Metazoa</taxon>
        <taxon>Chordata</taxon>
        <taxon>Craniata</taxon>
        <taxon>Vertebrata</taxon>
        <taxon>Euteleostomi</taxon>
        <taxon>Actinopterygii</taxon>
        <taxon>Neopterygii</taxon>
        <taxon>Teleostei</taxon>
        <taxon>Anguilliformes</taxon>
        <taxon>Anguillidae</taxon>
        <taxon>Anguilla</taxon>
    </lineage>
</organism>
<dbReference type="AlphaFoldDB" id="A0A0E9PN42"/>